<dbReference type="InParanoid" id="F6YN79"/>
<sequence>NFKWSVIIQTVPDDLCMKTKISDKPVNDGISTLDDIFISVRTSKKFHEPRVVPIVKTWFNLAKKQTYIFTDGEDDKLNETTGGHVINTNCGPTKSRKHLSCKTGTVFDAYLASGKKWWCRFDDDNYVNPPRLVHLVNGYNWTQNICIGRLSVPSFTTGYHGRSETYQFAHGGAGCCISRPLALKMKPWCGRENLVVTTREAAMAEDCALGFIITNRLKIDLTLTDLLHSTMETLKNLNVDTLHEQVSIGQGPGNTVNLDKAKSGKKFNPNVDPTRFMSLHCFLYPTASICKT</sequence>
<dbReference type="GO" id="GO:0016020">
    <property type="term" value="C:membrane"/>
    <property type="evidence" value="ECO:0007669"/>
    <property type="project" value="UniProtKB-SubCell"/>
</dbReference>
<dbReference type="STRING" id="7719.ENSCINP00000028537"/>
<dbReference type="OMA" id="TASICKT"/>
<evidence type="ECO:0000259" key="10">
    <source>
        <dbReference type="Pfam" id="PF02434"/>
    </source>
</evidence>
<dbReference type="Gene3D" id="3.90.550.50">
    <property type="match status" value="1"/>
</dbReference>
<comment type="similarity">
    <text evidence="2">Belongs to the glycosyltransferase 31 family.</text>
</comment>
<evidence type="ECO:0000313" key="11">
    <source>
        <dbReference type="Ensembl" id="ENSCINP00000028537.2"/>
    </source>
</evidence>
<dbReference type="AlphaFoldDB" id="F6YN79"/>
<dbReference type="EMBL" id="EAAA01000685">
    <property type="status" value="NOT_ANNOTATED_CDS"/>
    <property type="molecule type" value="Genomic_DNA"/>
</dbReference>
<dbReference type="FunFam" id="3.90.550.50:FF:000087">
    <property type="entry name" value="beta-1,3-N-acetylglucosaminyltransferase lunatic fringe"/>
    <property type="match status" value="1"/>
</dbReference>
<evidence type="ECO:0000256" key="4">
    <source>
        <dbReference type="ARBA" id="ARBA00022679"/>
    </source>
</evidence>
<keyword evidence="6" id="KW-0735">Signal-anchor</keyword>
<comment type="subcellular location">
    <subcellularLocation>
        <location evidence="9">Endomembrane system</location>
        <topology evidence="9">Single-pass membrane protein</topology>
    </subcellularLocation>
    <subcellularLocation>
        <location evidence="1">Membrane</location>
        <topology evidence="1">Single-pass type II membrane protein</topology>
    </subcellularLocation>
</comment>
<keyword evidence="8" id="KW-0472">Membrane</keyword>
<keyword evidence="12" id="KW-1185">Reference proteome</keyword>
<dbReference type="GO" id="GO:0012505">
    <property type="term" value="C:endomembrane system"/>
    <property type="evidence" value="ECO:0007669"/>
    <property type="project" value="UniProtKB-SubCell"/>
</dbReference>
<organism evidence="11 12">
    <name type="scientific">Ciona intestinalis</name>
    <name type="common">Transparent sea squirt</name>
    <name type="synonym">Ascidia intestinalis</name>
    <dbReference type="NCBI Taxonomy" id="7719"/>
    <lineage>
        <taxon>Eukaryota</taxon>
        <taxon>Metazoa</taxon>
        <taxon>Chordata</taxon>
        <taxon>Tunicata</taxon>
        <taxon>Ascidiacea</taxon>
        <taxon>Phlebobranchia</taxon>
        <taxon>Cionidae</taxon>
        <taxon>Ciona</taxon>
    </lineage>
</organism>
<accession>F6YN79</accession>
<dbReference type="PANTHER" id="PTHR10811">
    <property type="entry name" value="FRINGE-RELATED"/>
    <property type="match status" value="1"/>
</dbReference>
<reference evidence="11" key="2">
    <citation type="journal article" date="2008" name="Genome Biol.">
        <title>Improved genome assembly and evidence-based global gene model set for the chordate Ciona intestinalis: new insight into intron and operon populations.</title>
        <authorList>
            <person name="Satou Y."/>
            <person name="Mineta K."/>
            <person name="Ogasawara M."/>
            <person name="Sasakura Y."/>
            <person name="Shoguchi E."/>
            <person name="Ueno K."/>
            <person name="Yamada L."/>
            <person name="Matsumoto J."/>
            <person name="Wasserscheid J."/>
            <person name="Dewar K."/>
            <person name="Wiley G.B."/>
            <person name="Macmil S.L."/>
            <person name="Roe B.A."/>
            <person name="Zeller R.W."/>
            <person name="Hastings K.E."/>
            <person name="Lemaire P."/>
            <person name="Lindquist E."/>
            <person name="Endo T."/>
            <person name="Hotta K."/>
            <person name="Inaba K."/>
        </authorList>
    </citation>
    <scope>NUCLEOTIDE SEQUENCE [LARGE SCALE GENOMIC DNA]</scope>
    <source>
        <strain evidence="11">wild type</strain>
    </source>
</reference>
<reference evidence="12" key="1">
    <citation type="journal article" date="2002" name="Science">
        <title>The draft genome of Ciona intestinalis: insights into chordate and vertebrate origins.</title>
        <authorList>
            <person name="Dehal P."/>
            <person name="Satou Y."/>
            <person name="Campbell R.K."/>
            <person name="Chapman J."/>
            <person name="Degnan B."/>
            <person name="De Tomaso A."/>
            <person name="Davidson B."/>
            <person name="Di Gregorio A."/>
            <person name="Gelpke M."/>
            <person name="Goodstein D.M."/>
            <person name="Harafuji N."/>
            <person name="Hastings K.E."/>
            <person name="Ho I."/>
            <person name="Hotta K."/>
            <person name="Huang W."/>
            <person name="Kawashima T."/>
            <person name="Lemaire P."/>
            <person name="Martinez D."/>
            <person name="Meinertzhagen I.A."/>
            <person name="Necula S."/>
            <person name="Nonaka M."/>
            <person name="Putnam N."/>
            <person name="Rash S."/>
            <person name="Saiga H."/>
            <person name="Satake M."/>
            <person name="Terry A."/>
            <person name="Yamada L."/>
            <person name="Wang H.G."/>
            <person name="Awazu S."/>
            <person name="Azumi K."/>
            <person name="Boore J."/>
            <person name="Branno M."/>
            <person name="Chin-Bow S."/>
            <person name="DeSantis R."/>
            <person name="Doyle S."/>
            <person name="Francino P."/>
            <person name="Keys D.N."/>
            <person name="Haga S."/>
            <person name="Hayashi H."/>
            <person name="Hino K."/>
            <person name="Imai K.S."/>
            <person name="Inaba K."/>
            <person name="Kano S."/>
            <person name="Kobayashi K."/>
            <person name="Kobayashi M."/>
            <person name="Lee B.I."/>
            <person name="Makabe K.W."/>
            <person name="Manohar C."/>
            <person name="Matassi G."/>
            <person name="Medina M."/>
            <person name="Mochizuki Y."/>
            <person name="Mount S."/>
            <person name="Morishita T."/>
            <person name="Miura S."/>
            <person name="Nakayama A."/>
            <person name="Nishizaka S."/>
            <person name="Nomoto H."/>
            <person name="Ohta F."/>
            <person name="Oishi K."/>
            <person name="Rigoutsos I."/>
            <person name="Sano M."/>
            <person name="Sasaki A."/>
            <person name="Sasakura Y."/>
            <person name="Shoguchi E."/>
            <person name="Shin-i T."/>
            <person name="Spagnuolo A."/>
            <person name="Stainier D."/>
            <person name="Suzuki M.M."/>
            <person name="Tassy O."/>
            <person name="Takatori N."/>
            <person name="Tokuoka M."/>
            <person name="Yagi K."/>
            <person name="Yoshizaki F."/>
            <person name="Wada S."/>
            <person name="Zhang C."/>
            <person name="Hyatt P.D."/>
            <person name="Larimer F."/>
            <person name="Detter C."/>
            <person name="Doggett N."/>
            <person name="Glavina T."/>
            <person name="Hawkins T."/>
            <person name="Richardson P."/>
            <person name="Lucas S."/>
            <person name="Kohara Y."/>
            <person name="Levine M."/>
            <person name="Satoh N."/>
            <person name="Rokhsar D.S."/>
        </authorList>
    </citation>
    <scope>NUCLEOTIDE SEQUENCE [LARGE SCALE GENOMIC DNA]</scope>
</reference>
<keyword evidence="5" id="KW-0812">Transmembrane</keyword>
<evidence type="ECO:0000256" key="3">
    <source>
        <dbReference type="ARBA" id="ARBA00022676"/>
    </source>
</evidence>
<dbReference type="GO" id="GO:0033829">
    <property type="term" value="F:O-fucosylpeptide 3-beta-N-acetylglucosaminyltransferase activity"/>
    <property type="evidence" value="ECO:0000318"/>
    <property type="project" value="GO_Central"/>
</dbReference>
<name>F6YN79_CIOIN</name>
<keyword evidence="7" id="KW-1133">Transmembrane helix</keyword>
<dbReference type="Pfam" id="PF02434">
    <property type="entry name" value="Fringe"/>
    <property type="match status" value="1"/>
</dbReference>
<keyword evidence="3" id="KW-0328">Glycosyltransferase</keyword>
<evidence type="ECO:0000256" key="9">
    <source>
        <dbReference type="ARBA" id="ARBA00037847"/>
    </source>
</evidence>
<reference evidence="11" key="3">
    <citation type="submission" date="2025-08" db="UniProtKB">
        <authorList>
            <consortium name="Ensembl"/>
        </authorList>
    </citation>
    <scope>IDENTIFICATION</scope>
</reference>
<proteinExistence type="inferred from homology"/>
<feature type="domain" description="Fringe-like glycosyltransferase" evidence="10">
    <location>
        <begin position="31"/>
        <end position="275"/>
    </location>
</feature>
<evidence type="ECO:0000256" key="5">
    <source>
        <dbReference type="ARBA" id="ARBA00022692"/>
    </source>
</evidence>
<evidence type="ECO:0000256" key="1">
    <source>
        <dbReference type="ARBA" id="ARBA00004606"/>
    </source>
</evidence>
<keyword evidence="4" id="KW-0808">Transferase</keyword>
<evidence type="ECO:0000256" key="2">
    <source>
        <dbReference type="ARBA" id="ARBA00008661"/>
    </source>
</evidence>
<dbReference type="InterPro" id="IPR003378">
    <property type="entry name" value="Fringe-like_glycosylTrfase"/>
</dbReference>
<evidence type="ECO:0000256" key="8">
    <source>
        <dbReference type="ARBA" id="ARBA00023136"/>
    </source>
</evidence>
<dbReference type="GeneTree" id="ENSGT00940000164195"/>
<dbReference type="EMBL" id="EAAA01000684">
    <property type="status" value="NOT_ANNOTATED_CDS"/>
    <property type="molecule type" value="Genomic_DNA"/>
</dbReference>
<evidence type="ECO:0000313" key="12">
    <source>
        <dbReference type="Proteomes" id="UP000008144"/>
    </source>
</evidence>
<evidence type="ECO:0000256" key="7">
    <source>
        <dbReference type="ARBA" id="ARBA00022989"/>
    </source>
</evidence>
<evidence type="ECO:0000256" key="6">
    <source>
        <dbReference type="ARBA" id="ARBA00022968"/>
    </source>
</evidence>
<dbReference type="HOGENOM" id="CLU_056611_0_1_1"/>
<reference evidence="11" key="4">
    <citation type="submission" date="2025-09" db="UniProtKB">
        <authorList>
            <consortium name="Ensembl"/>
        </authorList>
    </citation>
    <scope>IDENTIFICATION</scope>
</reference>
<dbReference type="GO" id="GO:0008593">
    <property type="term" value="P:regulation of Notch signaling pathway"/>
    <property type="evidence" value="ECO:0000318"/>
    <property type="project" value="GO_Central"/>
</dbReference>
<protein>
    <recommendedName>
        <fullName evidence="10">Fringe-like glycosyltransferase domain-containing protein</fullName>
    </recommendedName>
</protein>
<dbReference type="Proteomes" id="UP000008144">
    <property type="component" value="Chromosome 11"/>
</dbReference>
<dbReference type="Ensembl" id="ENSCINT00000028783.2">
    <property type="protein sequence ID" value="ENSCINP00000028537.2"/>
    <property type="gene ID" value="ENSCING00000016487.2"/>
</dbReference>